<dbReference type="Proteomes" id="UP001314635">
    <property type="component" value="Unassembled WGS sequence"/>
</dbReference>
<evidence type="ECO:0000313" key="1">
    <source>
        <dbReference type="EMBL" id="MBR1140089.1"/>
    </source>
</evidence>
<dbReference type="EMBL" id="JAFCLK010000036">
    <property type="protein sequence ID" value="MBR1140089.1"/>
    <property type="molecule type" value="Genomic_DNA"/>
</dbReference>
<keyword evidence="1" id="KW-0969">Cilium</keyword>
<sequence>MSISSINYGSSLLGLSVRNITSQLADLSTQLSSGTKANNYAGMGPDEGFAIAARAQLSNISAFSLTMTHVNTVIGAVNTSLQSLSKIGGQVQSGASATPQNLTSSGQTTGQQTASSNLSAIVGILNTQVGDRFIFSGSATDRPALASADDILNGTNTQAGLKQVIAERRQADLGLNGLGRLNLSASATMPITLSEDVAGSPFGFKLSSVTSSLTNATVTGPSGSPAGISVDLTAGNPNAGDQISFTFKLPDGTSESIKLTASTTTPAPANTFAIGATPAATSANLNAALNTALSTLAGTSLVAASAVTAGDNFFNTASSVSGTAVNNKAATPAPITGATLLSGAASTDSIATNYTAGDTITVNGQTLTFVASGANGNNQINVTDSVQTLLSKIDALSGTSKPSTVSGGVITLRTDDAASFSVSSSNAGAFAALGFSGTVTAATPPLRVSGSPLGSATSLVNGSATTVNWYTGNSGPGTARSSSTIRIDTAQSIQFGAQANELAIRNLVQQTAVYAAVNTPPAATNAGPQIAALSQRIAANLTPQLGQQSISDIQTDFANAQTTMKDATARQTQAKAAMQSLVDQTEGISQNEVASQILQLQTNLQASYQTTAMLAQLSLVKFL</sequence>
<dbReference type="SUPFAM" id="SSF64518">
    <property type="entry name" value="Phase 1 flagellin"/>
    <property type="match status" value="2"/>
</dbReference>
<dbReference type="InterPro" id="IPR001492">
    <property type="entry name" value="Flagellin"/>
</dbReference>
<accession>A0ABS5GFH8</accession>
<comment type="caution">
    <text evidence="1">The sequence shown here is derived from an EMBL/GenBank/DDBJ whole genome shotgun (WGS) entry which is preliminary data.</text>
</comment>
<keyword evidence="2" id="KW-1185">Reference proteome</keyword>
<reference evidence="2" key="1">
    <citation type="journal article" date="2021" name="ISME J.">
        <title>Evolutionary origin and ecological implication of a unique nif island in free-living Bradyrhizobium lineages.</title>
        <authorList>
            <person name="Tao J."/>
        </authorList>
    </citation>
    <scope>NUCLEOTIDE SEQUENCE [LARGE SCALE GENOMIC DNA]</scope>
    <source>
        <strain evidence="2">SZCCT0094</strain>
    </source>
</reference>
<protein>
    <submittedName>
        <fullName evidence="1">Flagellar protein</fullName>
    </submittedName>
</protein>
<keyword evidence="1" id="KW-0966">Cell projection</keyword>
<dbReference type="RefSeq" id="WP_172241637.1">
    <property type="nucleotide sequence ID" value="NZ_JABFDP010000033.1"/>
</dbReference>
<dbReference type="PANTHER" id="PTHR42792">
    <property type="entry name" value="FLAGELLIN"/>
    <property type="match status" value="1"/>
</dbReference>
<evidence type="ECO:0000313" key="2">
    <source>
        <dbReference type="Proteomes" id="UP001314635"/>
    </source>
</evidence>
<gene>
    <name evidence="1" type="ORF">JQ619_30460</name>
</gene>
<organism evidence="1 2">
    <name type="scientific">Bradyrhizobium denitrificans</name>
    <dbReference type="NCBI Taxonomy" id="2734912"/>
    <lineage>
        <taxon>Bacteria</taxon>
        <taxon>Pseudomonadati</taxon>
        <taxon>Pseudomonadota</taxon>
        <taxon>Alphaproteobacteria</taxon>
        <taxon>Hyphomicrobiales</taxon>
        <taxon>Nitrobacteraceae</taxon>
        <taxon>Bradyrhizobium</taxon>
    </lineage>
</organism>
<proteinExistence type="predicted"/>
<keyword evidence="1" id="KW-0282">Flagellum</keyword>
<dbReference type="PANTHER" id="PTHR42792:SF1">
    <property type="entry name" value="FLAGELLAR HOOK-ASSOCIATED PROTEIN 3"/>
    <property type="match status" value="1"/>
</dbReference>
<name>A0ABS5GFH8_9BRAD</name>